<dbReference type="SUPFAM" id="SSF51735">
    <property type="entry name" value="NAD(P)-binding Rossmann-fold domains"/>
    <property type="match status" value="1"/>
</dbReference>
<keyword evidence="6" id="KW-1185">Reference proteome</keyword>
<gene>
    <name evidence="5" type="ORF">RchiOBHm_Chr7g0198501</name>
</gene>
<dbReference type="PANTHER" id="PTHR43490">
    <property type="entry name" value="(+)-NEOMENTHOL DEHYDROGENASE"/>
    <property type="match status" value="1"/>
</dbReference>
<dbReference type="InterPro" id="IPR002347">
    <property type="entry name" value="SDR_fam"/>
</dbReference>
<comment type="caution">
    <text evidence="5">The sequence shown here is derived from an EMBL/GenBank/DDBJ whole genome shotgun (WGS) entry which is preliminary data.</text>
</comment>
<sequence length="304" mass="33000">MAETTIDSQSKRICVVTGANKGIGFEICRQLASNGILVVLTARDVKSGQEAVEKLKLSGLTDVIFHQLDVTDATSIASLADFIESQFGKLDILVNNAGVNGITVIGGNAKNITFDYEHMFGSKAGDLKKHLEQTYERAEKCLKTNYYGIKQMSKATIRLLQKSGSPKMVNVSSIGGQLKRVTHQKARDELGDVQGLTEEKVDKVVEEFLKDAKENLVEANGWPTNFSAYVVSKAAMNAYTRVLAKSHPEIAINAVSPGYTSTDMTFNVGRHFVEEGAKGPVKLALSPKGGPSSLYFDQLEVSSF</sequence>
<keyword evidence="3 5" id="KW-0560">Oxidoreductase</keyword>
<organism evidence="5 6">
    <name type="scientific">Rosa chinensis</name>
    <name type="common">China rose</name>
    <dbReference type="NCBI Taxonomy" id="74649"/>
    <lineage>
        <taxon>Eukaryota</taxon>
        <taxon>Viridiplantae</taxon>
        <taxon>Streptophyta</taxon>
        <taxon>Embryophyta</taxon>
        <taxon>Tracheophyta</taxon>
        <taxon>Spermatophyta</taxon>
        <taxon>Magnoliopsida</taxon>
        <taxon>eudicotyledons</taxon>
        <taxon>Gunneridae</taxon>
        <taxon>Pentapetalae</taxon>
        <taxon>rosids</taxon>
        <taxon>fabids</taxon>
        <taxon>Rosales</taxon>
        <taxon>Rosaceae</taxon>
        <taxon>Rosoideae</taxon>
        <taxon>Rosoideae incertae sedis</taxon>
        <taxon>Rosa</taxon>
    </lineage>
</organism>
<dbReference type="OrthoDB" id="1933717at2759"/>
<dbReference type="InterPro" id="IPR020904">
    <property type="entry name" value="Sc_DH/Rdtase_CS"/>
</dbReference>
<evidence type="ECO:0000313" key="5">
    <source>
        <dbReference type="EMBL" id="PRQ17760.1"/>
    </source>
</evidence>
<dbReference type="PRINTS" id="PR00081">
    <property type="entry name" value="GDHRDH"/>
</dbReference>
<accession>A0A2P6P760</accession>
<dbReference type="Pfam" id="PF00106">
    <property type="entry name" value="adh_short"/>
    <property type="match status" value="2"/>
</dbReference>
<dbReference type="PANTHER" id="PTHR43490:SF131">
    <property type="entry name" value="SALUTARIDINE REDUCTASE-LIKE ISOFORM X2"/>
    <property type="match status" value="1"/>
</dbReference>
<dbReference type="Gene3D" id="3.40.50.720">
    <property type="entry name" value="NAD(P)-binding Rossmann-like Domain"/>
    <property type="match status" value="1"/>
</dbReference>
<evidence type="ECO:0000256" key="3">
    <source>
        <dbReference type="ARBA" id="ARBA00023002"/>
    </source>
</evidence>
<dbReference type="GO" id="GO:0016020">
    <property type="term" value="C:membrane"/>
    <property type="evidence" value="ECO:0007669"/>
    <property type="project" value="TreeGrafter"/>
</dbReference>
<dbReference type="InterPro" id="IPR036291">
    <property type="entry name" value="NAD(P)-bd_dom_sf"/>
</dbReference>
<evidence type="ECO:0000256" key="4">
    <source>
        <dbReference type="RuleBase" id="RU000363"/>
    </source>
</evidence>
<evidence type="ECO:0000313" key="6">
    <source>
        <dbReference type="Proteomes" id="UP000238479"/>
    </source>
</evidence>
<dbReference type="STRING" id="74649.A0A2P6P760"/>
<evidence type="ECO:0000256" key="2">
    <source>
        <dbReference type="ARBA" id="ARBA00022857"/>
    </source>
</evidence>
<protein>
    <submittedName>
        <fullName evidence="5">Putative salutaridine reductase (NADPH)</fullName>
        <ecNumber evidence="5">1.1.1.248</ecNumber>
    </submittedName>
</protein>
<dbReference type="Gramene" id="PRQ17760">
    <property type="protein sequence ID" value="PRQ17760"/>
    <property type="gene ID" value="RchiOBHm_Chr7g0198501"/>
</dbReference>
<dbReference type="AlphaFoldDB" id="A0A2P6P760"/>
<dbReference type="OMA" id="CHCHAPR"/>
<dbReference type="EMBL" id="PDCK01000045">
    <property type="protein sequence ID" value="PRQ17760.1"/>
    <property type="molecule type" value="Genomic_DNA"/>
</dbReference>
<dbReference type="PRINTS" id="PR00080">
    <property type="entry name" value="SDRFAMILY"/>
</dbReference>
<dbReference type="Proteomes" id="UP000238479">
    <property type="component" value="Chromosome 7"/>
</dbReference>
<name>A0A2P6P760_ROSCH</name>
<proteinExistence type="inferred from homology"/>
<dbReference type="EC" id="1.1.1.248" evidence="5"/>
<reference evidence="5 6" key="1">
    <citation type="journal article" date="2018" name="Nat. Genet.">
        <title>The Rosa genome provides new insights in the design of modern roses.</title>
        <authorList>
            <person name="Bendahmane M."/>
        </authorList>
    </citation>
    <scope>NUCLEOTIDE SEQUENCE [LARGE SCALE GENOMIC DNA]</scope>
    <source>
        <strain evidence="6">cv. Old Blush</strain>
    </source>
</reference>
<dbReference type="PROSITE" id="PS00061">
    <property type="entry name" value="ADH_SHORT"/>
    <property type="match status" value="1"/>
</dbReference>
<evidence type="ECO:0000256" key="1">
    <source>
        <dbReference type="ARBA" id="ARBA00006484"/>
    </source>
</evidence>
<keyword evidence="2" id="KW-0521">NADP</keyword>
<comment type="similarity">
    <text evidence="1 4">Belongs to the short-chain dehydrogenases/reductases (SDR) family.</text>
</comment>
<dbReference type="GO" id="GO:0047037">
    <property type="term" value="F:salutaridine reductase (NADPH) activity"/>
    <property type="evidence" value="ECO:0007669"/>
    <property type="project" value="UniProtKB-EC"/>
</dbReference>